<dbReference type="SUPFAM" id="SSF58038">
    <property type="entry name" value="SNARE fusion complex"/>
    <property type="match status" value="1"/>
</dbReference>
<feature type="domain" description="V-SNARE coiled-coil homology" evidence="3">
    <location>
        <begin position="11"/>
        <end position="71"/>
    </location>
</feature>
<gene>
    <name evidence="4" type="ORF">TCAL_04235</name>
</gene>
<reference evidence="4 5" key="1">
    <citation type="journal article" date="2018" name="Nat. Ecol. Evol.">
        <title>Genomic signatures of mitonuclear coevolution across populations of Tigriopus californicus.</title>
        <authorList>
            <person name="Barreto F.S."/>
            <person name="Watson E.T."/>
            <person name="Lima T.G."/>
            <person name="Willett C.S."/>
            <person name="Edmands S."/>
            <person name="Li W."/>
            <person name="Burton R.S."/>
        </authorList>
    </citation>
    <scope>NUCLEOTIDE SEQUENCE [LARGE SCALE GENOMIC DNA]</scope>
    <source>
        <strain evidence="4 5">San Diego</strain>
    </source>
</reference>
<dbReference type="OrthoDB" id="10042941at2759"/>
<dbReference type="Gene3D" id="1.20.5.110">
    <property type="match status" value="1"/>
</dbReference>
<keyword evidence="2" id="KW-0812">Transmembrane</keyword>
<evidence type="ECO:0000256" key="2">
    <source>
        <dbReference type="SAM" id="Phobius"/>
    </source>
</evidence>
<evidence type="ECO:0000313" key="4">
    <source>
        <dbReference type="EMBL" id="TRY78686.1"/>
    </source>
</evidence>
<dbReference type="PRINTS" id="PR00219">
    <property type="entry name" value="SYNAPTOBREVN"/>
</dbReference>
<keyword evidence="1" id="KW-0175">Coiled coil</keyword>
<keyword evidence="2" id="KW-0472">Membrane</keyword>
<sequence>MAAASSSNNARLDETRRQVDEVQNIMKANVDKVLERDGKLGQLEERADRLQEGTEQFHRSAVRIKRKQFWENMKMKIIIGVVIGVVVIMLLVWMFY</sequence>
<dbReference type="InterPro" id="IPR016444">
    <property type="entry name" value="Synaptobrevin/VAMP"/>
</dbReference>
<dbReference type="InterPro" id="IPR042855">
    <property type="entry name" value="V_SNARE_CC"/>
</dbReference>
<protein>
    <recommendedName>
        <fullName evidence="3">V-SNARE coiled-coil homology domain-containing protein</fullName>
    </recommendedName>
</protein>
<dbReference type="STRING" id="6832.A0A553PLY3"/>
<organism evidence="4 5">
    <name type="scientific">Tigriopus californicus</name>
    <name type="common">Marine copepod</name>
    <dbReference type="NCBI Taxonomy" id="6832"/>
    <lineage>
        <taxon>Eukaryota</taxon>
        <taxon>Metazoa</taxon>
        <taxon>Ecdysozoa</taxon>
        <taxon>Arthropoda</taxon>
        <taxon>Crustacea</taxon>
        <taxon>Multicrustacea</taxon>
        <taxon>Hexanauplia</taxon>
        <taxon>Copepoda</taxon>
        <taxon>Harpacticoida</taxon>
        <taxon>Harpacticidae</taxon>
        <taxon>Tigriopus</taxon>
    </lineage>
</organism>
<feature type="transmembrane region" description="Helical" evidence="2">
    <location>
        <begin position="75"/>
        <end position="95"/>
    </location>
</feature>
<name>A0A553PLY3_TIGCA</name>
<dbReference type="Pfam" id="PF00957">
    <property type="entry name" value="Synaptobrevin"/>
    <property type="match status" value="1"/>
</dbReference>
<dbReference type="PIRSF" id="PIRSF005409">
    <property type="entry name" value="Synaptobrevin_euk"/>
    <property type="match status" value="1"/>
</dbReference>
<dbReference type="PANTHER" id="PTHR45701">
    <property type="entry name" value="SYNAPTOBREVIN FAMILY MEMBER"/>
    <property type="match status" value="1"/>
</dbReference>
<accession>A0A553PLY3</accession>
<dbReference type="InterPro" id="IPR001388">
    <property type="entry name" value="Synaptobrevin-like"/>
</dbReference>
<keyword evidence="5" id="KW-1185">Reference proteome</keyword>
<dbReference type="OMA" id="TEQFHRS"/>
<dbReference type="CDD" id="cd15870">
    <property type="entry name" value="R-SNARE_VAMP2"/>
    <property type="match status" value="1"/>
</dbReference>
<evidence type="ECO:0000259" key="3">
    <source>
        <dbReference type="PROSITE" id="PS50892"/>
    </source>
</evidence>
<dbReference type="GO" id="GO:0016192">
    <property type="term" value="P:vesicle-mediated transport"/>
    <property type="evidence" value="ECO:0007669"/>
    <property type="project" value="InterPro"/>
</dbReference>
<dbReference type="GO" id="GO:0016020">
    <property type="term" value="C:membrane"/>
    <property type="evidence" value="ECO:0007669"/>
    <property type="project" value="InterPro"/>
</dbReference>
<proteinExistence type="predicted"/>
<evidence type="ECO:0000256" key="1">
    <source>
        <dbReference type="PROSITE-ProRule" id="PRU00290"/>
    </source>
</evidence>
<keyword evidence="2" id="KW-1133">Transmembrane helix</keyword>
<dbReference type="Proteomes" id="UP000318571">
    <property type="component" value="Chromosome 11"/>
</dbReference>
<evidence type="ECO:0000313" key="5">
    <source>
        <dbReference type="Proteomes" id="UP000318571"/>
    </source>
</evidence>
<dbReference type="AlphaFoldDB" id="A0A553PLY3"/>
<dbReference type="EMBL" id="VCGU01000003">
    <property type="protein sequence ID" value="TRY78686.1"/>
    <property type="molecule type" value="Genomic_DNA"/>
</dbReference>
<comment type="caution">
    <text evidence="4">The sequence shown here is derived from an EMBL/GenBank/DDBJ whole genome shotgun (WGS) entry which is preliminary data.</text>
</comment>
<dbReference type="PROSITE" id="PS50892">
    <property type="entry name" value="V_SNARE"/>
    <property type="match status" value="1"/>
</dbReference>